<gene>
    <name evidence="2" type="ORF">AArcMg_3521</name>
</gene>
<dbReference type="Pfam" id="PF18545">
    <property type="entry name" value="HalOD1"/>
    <property type="match status" value="1"/>
</dbReference>
<dbReference type="KEGG" id="nag:AArcMg_3521"/>
<dbReference type="InterPro" id="IPR040624">
    <property type="entry name" value="HalOD1"/>
</dbReference>
<proteinExistence type="predicted"/>
<accession>A0A346PVF0</accession>
<keyword evidence="3" id="KW-1185">Reference proteome</keyword>
<protein>
    <recommendedName>
        <fullName evidence="1">Halobacterial output domain-containing protein</fullName>
    </recommendedName>
</protein>
<evidence type="ECO:0000313" key="2">
    <source>
        <dbReference type="EMBL" id="AXR83495.1"/>
    </source>
</evidence>
<feature type="domain" description="Halobacterial output" evidence="1">
    <location>
        <begin position="13"/>
        <end position="82"/>
    </location>
</feature>
<evidence type="ECO:0000313" key="3">
    <source>
        <dbReference type="Proteomes" id="UP000258613"/>
    </source>
</evidence>
<name>A0A346PVF0_9EURY</name>
<evidence type="ECO:0000259" key="1">
    <source>
        <dbReference type="Pfam" id="PF18545"/>
    </source>
</evidence>
<reference evidence="3" key="1">
    <citation type="submission" date="2018-02" db="EMBL/GenBank/DDBJ databases">
        <title>Phenotypic and genomic properties of facultatively anaerobic sulfur-reducing natronoarchaea from hypersaline soda lakes.</title>
        <authorList>
            <person name="Sorokin D.Y."/>
            <person name="Kublanov I.V."/>
            <person name="Roman P."/>
            <person name="Sinninghe Damste J.S."/>
            <person name="Golyshin P.N."/>
            <person name="Rojo D."/>
            <person name="Ciordia S."/>
            <person name="Mena M.D.C."/>
            <person name="Ferrer M."/>
            <person name="Messina E."/>
            <person name="Smedile F."/>
            <person name="La Spada G."/>
            <person name="La Cono V."/>
            <person name="Yakimov M.M."/>
        </authorList>
    </citation>
    <scope>NUCLEOTIDE SEQUENCE [LARGE SCALE GENOMIC DNA]</scope>
    <source>
        <strain evidence="3">AArc-Mg</strain>
    </source>
</reference>
<sequence>MSDVSTRHCNWDGELPSVAVVRAIADLEGVDPLDLPTTHVGRLIEHVHPDALDVLVTETDEVVVSFSVNGYHVEIDDAELTVIER</sequence>
<organism evidence="2 3">
    <name type="scientific">Natrarchaeobaculum sulfurireducens</name>
    <dbReference type="NCBI Taxonomy" id="2044521"/>
    <lineage>
        <taxon>Archaea</taxon>
        <taxon>Methanobacteriati</taxon>
        <taxon>Methanobacteriota</taxon>
        <taxon>Stenosarchaea group</taxon>
        <taxon>Halobacteria</taxon>
        <taxon>Halobacteriales</taxon>
        <taxon>Natrialbaceae</taxon>
        <taxon>Natrarchaeobaculum</taxon>
    </lineage>
</organism>
<dbReference type="EMBL" id="CP027033">
    <property type="protein sequence ID" value="AXR83495.1"/>
    <property type="molecule type" value="Genomic_DNA"/>
</dbReference>
<dbReference type="AlphaFoldDB" id="A0A346PVF0"/>
<dbReference type="Proteomes" id="UP000258613">
    <property type="component" value="Chromosome"/>
</dbReference>